<feature type="chain" id="PRO_5002843179" evidence="1">
    <location>
        <begin position="25"/>
        <end position="107"/>
    </location>
</feature>
<protein>
    <submittedName>
        <fullName evidence="2">Putative periplasmic cytochrome c</fullName>
    </submittedName>
</protein>
<feature type="signal peptide" evidence="1">
    <location>
        <begin position="1"/>
        <end position="24"/>
    </location>
</feature>
<dbReference type="AlphaFoldDB" id="B6BGW5"/>
<dbReference type="eggNOG" id="ENOG503192M">
    <property type="taxonomic scope" value="Bacteria"/>
</dbReference>
<gene>
    <name evidence="2" type="ORF">SMGD1_1225</name>
</gene>
<organism evidence="2 3">
    <name type="scientific">Sulfurimonas gotlandica (strain DSM 19862 / JCM 16533 / GD1)</name>
    <dbReference type="NCBI Taxonomy" id="929558"/>
    <lineage>
        <taxon>Bacteria</taxon>
        <taxon>Pseudomonadati</taxon>
        <taxon>Campylobacterota</taxon>
        <taxon>Epsilonproteobacteria</taxon>
        <taxon>Campylobacterales</taxon>
        <taxon>Sulfurimonadaceae</taxon>
        <taxon>Sulfurimonas</taxon>
    </lineage>
</organism>
<dbReference type="PATRIC" id="fig|929558.5.peg.1217"/>
<accession>B6BGW5</accession>
<dbReference type="EMBL" id="AFRZ01000001">
    <property type="protein sequence ID" value="EHP29749.1"/>
    <property type="molecule type" value="Genomic_DNA"/>
</dbReference>
<dbReference type="RefSeq" id="WP_008335647.1">
    <property type="nucleotide sequence ID" value="NZ_AFRZ01000001.1"/>
</dbReference>
<evidence type="ECO:0000313" key="3">
    <source>
        <dbReference type="Proteomes" id="UP000006431"/>
    </source>
</evidence>
<proteinExistence type="predicted"/>
<evidence type="ECO:0000256" key="1">
    <source>
        <dbReference type="SAM" id="SignalP"/>
    </source>
</evidence>
<name>B6BGW5_SULGG</name>
<keyword evidence="3" id="KW-1185">Reference proteome</keyword>
<dbReference type="OrthoDB" id="5334626at2"/>
<reference evidence="2 3" key="1">
    <citation type="journal article" date="2012" name="Proc. Natl. Acad. Sci. U.S.A.">
        <title>Genome and physiology of a model Epsilonproteobacterium responsible for sulfide detoxification in marine oxygen depletion zones.</title>
        <authorList>
            <person name="Grote J."/>
            <person name="Schott T."/>
            <person name="Bruckner C.G."/>
            <person name="Glockner F.O."/>
            <person name="Jost G."/>
            <person name="Teeling H."/>
            <person name="Labrenz M."/>
            <person name="Jurgens K."/>
        </authorList>
    </citation>
    <scope>NUCLEOTIDE SEQUENCE [LARGE SCALE GENOMIC DNA]</scope>
    <source>
        <strain evidence="2 3">GD1</strain>
    </source>
</reference>
<dbReference type="Proteomes" id="UP000006431">
    <property type="component" value="Unassembled WGS sequence"/>
</dbReference>
<keyword evidence="1" id="KW-0732">Signal</keyword>
<dbReference type="HOGENOM" id="CLU_171893_0_0_7"/>
<sequence length="107" mass="11870">MNKIAKIALAAMLMLGMSSVTLNADVAKGQKLYLKKLKGSCNMNGAKMATQHSQGEWETFKEEGKLADELKKICPKASDKALDSKYLDHYYDFFHEYANDSGNVPSC</sequence>
<evidence type="ECO:0000313" key="2">
    <source>
        <dbReference type="EMBL" id="EHP29749.1"/>
    </source>
</evidence>
<comment type="caution">
    <text evidence="2">The sequence shown here is derived from an EMBL/GenBank/DDBJ whole genome shotgun (WGS) entry which is preliminary data.</text>
</comment>
<dbReference type="STRING" id="929558.SMGD1_1225"/>
<accession>H1FZD5</accession>